<dbReference type="KEGG" id="sus:Acid_1123"/>
<feature type="domain" description="IPT/TIG" evidence="2">
    <location>
        <begin position="516"/>
        <end position="596"/>
    </location>
</feature>
<proteinExistence type="predicted"/>
<dbReference type="SUPFAM" id="SSF50939">
    <property type="entry name" value="Sialidases"/>
    <property type="match status" value="1"/>
</dbReference>
<dbReference type="InterPro" id="IPR013783">
    <property type="entry name" value="Ig-like_fold"/>
</dbReference>
<dbReference type="eggNOG" id="COG1075">
    <property type="taxonomic scope" value="Bacteria"/>
</dbReference>
<evidence type="ECO:0000313" key="3">
    <source>
        <dbReference type="EMBL" id="ABJ82117.1"/>
    </source>
</evidence>
<keyword evidence="1" id="KW-0732">Signal</keyword>
<evidence type="ECO:0000259" key="2">
    <source>
        <dbReference type="Pfam" id="PF01833"/>
    </source>
</evidence>
<dbReference type="STRING" id="234267.Acid_1123"/>
<dbReference type="InParanoid" id="Q02A09"/>
<dbReference type="InterPro" id="IPR017803">
    <property type="entry name" value="CHP03437_C"/>
</dbReference>
<reference evidence="3" key="1">
    <citation type="submission" date="2006-10" db="EMBL/GenBank/DDBJ databases">
        <title>Complete sequence of Solibacter usitatus Ellin6076.</title>
        <authorList>
            <consortium name="US DOE Joint Genome Institute"/>
            <person name="Copeland A."/>
            <person name="Lucas S."/>
            <person name="Lapidus A."/>
            <person name="Barry K."/>
            <person name="Detter J.C."/>
            <person name="Glavina del Rio T."/>
            <person name="Hammon N."/>
            <person name="Israni S."/>
            <person name="Dalin E."/>
            <person name="Tice H."/>
            <person name="Pitluck S."/>
            <person name="Thompson L.S."/>
            <person name="Brettin T."/>
            <person name="Bruce D."/>
            <person name="Han C."/>
            <person name="Tapia R."/>
            <person name="Gilna P."/>
            <person name="Schmutz J."/>
            <person name="Larimer F."/>
            <person name="Land M."/>
            <person name="Hauser L."/>
            <person name="Kyrpides N."/>
            <person name="Mikhailova N."/>
            <person name="Janssen P.H."/>
            <person name="Kuske C.R."/>
            <person name="Richardson P."/>
        </authorList>
    </citation>
    <scope>NUCLEOTIDE SEQUENCE</scope>
    <source>
        <strain evidence="3">Ellin6076</strain>
    </source>
</reference>
<dbReference type="EMBL" id="CP000473">
    <property type="protein sequence ID" value="ABJ82117.1"/>
    <property type="molecule type" value="Genomic_DNA"/>
</dbReference>
<dbReference type="OrthoDB" id="9842528at2"/>
<dbReference type="HOGENOM" id="CLU_379424_0_0_0"/>
<sequence precursor="true">MKRTCLLLLSVSLSAWAQAPSGLAVKAATSKKIDLAWSGAASGYTVQRRTLGGTYATIGTVTTAAYSDTAIDPYTTYQYQALANGTPTPSNQVTVGPPPSGFTVAAAAPGAAGSDQAGNYGYDLSMALDTNGDPAFAFLQQDPNNDSEYSDTQILFRSWNRAAYAWNPIVKVAATGDTATYFHNTLSLAVDSSTGVFAIYSEFEQGGAVKLYTSPDGAAWSLKASYPNFDSQATSPVVALAGGNVYLASIIDYVGVRYVSGKLSADPATWISKTAPIPAGTSTADSSVTLAMALDSAGNPGIAYWVEDMVESYNRILLYWRPAGSSAPTRVLDSQGHQSDGVSVRMVYRNLNPRILVSVQRADGGFGVTVHFVKSDNGGSSWSNVVLIPADGDSSTDYPFDLAIDSQDHGAAGFGQNSGSGNHLCQGPKLALSTDLATWKTCGLPNAAAAGSFDGYPGAISISYGGNDKLLFMWWDTEASPAGIYLYREPPAGASTAPSISSVVNGATFQPGIVAGSWVTITGANLADTSRIWADSDFNRGNVLPTNLNGTSVKINGLDAPVYYISPTQINVQAPAGINGSVNVVVTRDGVNSNTSAASAVAAAPGLFTYSLGGKTYPSALYNGTYTIVGDPALYGAALKAKTGDIIQLYATGLGSSPAGNIIQSPISFSSPVTATLGTTNVSVLGTALVAVGEFQINIQIPPMADGEYQLLLKVNGVATQTGVIIPVGH</sequence>
<gene>
    <name evidence="3" type="ordered locus">Acid_1123</name>
</gene>
<feature type="signal peptide" evidence="1">
    <location>
        <begin position="1"/>
        <end position="17"/>
    </location>
</feature>
<dbReference type="Pfam" id="PF01833">
    <property type="entry name" value="TIG"/>
    <property type="match status" value="1"/>
</dbReference>
<name>Q02A09_SOLUE</name>
<feature type="chain" id="PRO_5004163494" evidence="1">
    <location>
        <begin position="18"/>
        <end position="730"/>
    </location>
</feature>
<dbReference type="InterPro" id="IPR036116">
    <property type="entry name" value="FN3_sf"/>
</dbReference>
<dbReference type="SUPFAM" id="SSF49265">
    <property type="entry name" value="Fibronectin type III"/>
    <property type="match status" value="1"/>
</dbReference>
<dbReference type="AlphaFoldDB" id="Q02A09"/>
<dbReference type="NCBIfam" id="TIGR03437">
    <property type="entry name" value="Soli_cterm"/>
    <property type="match status" value="1"/>
</dbReference>
<dbReference type="SUPFAM" id="SSF81296">
    <property type="entry name" value="E set domains"/>
    <property type="match status" value="1"/>
</dbReference>
<dbReference type="Gene3D" id="2.60.40.10">
    <property type="entry name" value="Immunoglobulins"/>
    <property type="match status" value="2"/>
</dbReference>
<protein>
    <submittedName>
        <fullName evidence="3">Fibronectin, type III domain protein</fullName>
    </submittedName>
</protein>
<dbReference type="InterPro" id="IPR014756">
    <property type="entry name" value="Ig_E-set"/>
</dbReference>
<evidence type="ECO:0000256" key="1">
    <source>
        <dbReference type="SAM" id="SignalP"/>
    </source>
</evidence>
<organism evidence="3">
    <name type="scientific">Solibacter usitatus (strain Ellin6076)</name>
    <dbReference type="NCBI Taxonomy" id="234267"/>
    <lineage>
        <taxon>Bacteria</taxon>
        <taxon>Pseudomonadati</taxon>
        <taxon>Acidobacteriota</taxon>
        <taxon>Terriglobia</taxon>
        <taxon>Bryobacterales</taxon>
        <taxon>Solibacteraceae</taxon>
        <taxon>Candidatus Solibacter</taxon>
    </lineage>
</organism>
<accession>Q02A09</accession>
<dbReference type="InterPro" id="IPR002909">
    <property type="entry name" value="IPT_dom"/>
</dbReference>
<dbReference type="InterPro" id="IPR036278">
    <property type="entry name" value="Sialidase_sf"/>
</dbReference>